<proteinExistence type="inferred from homology"/>
<dbReference type="EMBL" id="BMFV01000007">
    <property type="protein sequence ID" value="GGH78614.1"/>
    <property type="molecule type" value="Genomic_DNA"/>
</dbReference>
<reference evidence="4" key="1">
    <citation type="journal article" date="2014" name="Int. J. Syst. Evol. Microbiol.">
        <title>Complete genome sequence of Corynebacterium casei LMG S-19264T (=DSM 44701T), isolated from a smear-ripened cheese.</title>
        <authorList>
            <consortium name="US DOE Joint Genome Institute (JGI-PGF)"/>
            <person name="Walter F."/>
            <person name="Albersmeier A."/>
            <person name="Kalinowski J."/>
            <person name="Ruckert C."/>
        </authorList>
    </citation>
    <scope>NUCLEOTIDE SEQUENCE</scope>
    <source>
        <strain evidence="4">CGMCC 1.12777</strain>
    </source>
</reference>
<dbReference type="PANTHER" id="PTHR43798">
    <property type="entry name" value="MONOACYLGLYCEROL LIPASE"/>
    <property type="match status" value="1"/>
</dbReference>
<organism evidence="4 5">
    <name type="scientific">Pullulanibacillus pueri</name>
    <dbReference type="NCBI Taxonomy" id="1437324"/>
    <lineage>
        <taxon>Bacteria</taxon>
        <taxon>Bacillati</taxon>
        <taxon>Bacillota</taxon>
        <taxon>Bacilli</taxon>
        <taxon>Bacillales</taxon>
        <taxon>Sporolactobacillaceae</taxon>
        <taxon>Pullulanibacillus</taxon>
    </lineage>
</organism>
<protein>
    <submittedName>
        <fullName evidence="4">Proline iminopeptidase</fullName>
    </submittedName>
</protein>
<dbReference type="Pfam" id="PF00561">
    <property type="entry name" value="Abhydrolase_1"/>
    <property type="match status" value="1"/>
</dbReference>
<dbReference type="AlphaFoldDB" id="A0A8J2ZV54"/>
<dbReference type="Gene3D" id="3.40.50.1820">
    <property type="entry name" value="alpha/beta hydrolase"/>
    <property type="match status" value="1"/>
</dbReference>
<dbReference type="GO" id="GO:0006508">
    <property type="term" value="P:proteolysis"/>
    <property type="evidence" value="ECO:0007669"/>
    <property type="project" value="InterPro"/>
</dbReference>
<keyword evidence="5" id="KW-1185">Reference proteome</keyword>
<dbReference type="SUPFAM" id="SSF53474">
    <property type="entry name" value="alpha/beta-Hydrolases"/>
    <property type="match status" value="1"/>
</dbReference>
<evidence type="ECO:0000256" key="2">
    <source>
        <dbReference type="ARBA" id="ARBA00022801"/>
    </source>
</evidence>
<comment type="caution">
    <text evidence="4">The sequence shown here is derived from an EMBL/GenBank/DDBJ whole genome shotgun (WGS) entry which is preliminary data.</text>
</comment>
<reference evidence="4" key="2">
    <citation type="submission" date="2020-09" db="EMBL/GenBank/DDBJ databases">
        <authorList>
            <person name="Sun Q."/>
            <person name="Zhou Y."/>
        </authorList>
    </citation>
    <scope>NUCLEOTIDE SEQUENCE</scope>
    <source>
        <strain evidence="4">CGMCC 1.12777</strain>
    </source>
</reference>
<evidence type="ECO:0000259" key="3">
    <source>
        <dbReference type="Pfam" id="PF00561"/>
    </source>
</evidence>
<dbReference type="GO" id="GO:0016020">
    <property type="term" value="C:membrane"/>
    <property type="evidence" value="ECO:0007669"/>
    <property type="project" value="TreeGrafter"/>
</dbReference>
<dbReference type="InterPro" id="IPR029058">
    <property type="entry name" value="AB_hydrolase_fold"/>
</dbReference>
<dbReference type="RefSeq" id="WP_188496529.1">
    <property type="nucleotide sequence ID" value="NZ_BMFV01000007.1"/>
</dbReference>
<dbReference type="InterPro" id="IPR000073">
    <property type="entry name" value="AB_hydrolase_1"/>
</dbReference>
<dbReference type="PANTHER" id="PTHR43798:SF31">
    <property type="entry name" value="AB HYDROLASE SUPERFAMILY PROTEIN YCLE"/>
    <property type="match status" value="1"/>
</dbReference>
<dbReference type="PRINTS" id="PR00793">
    <property type="entry name" value="PROAMNOPTASE"/>
</dbReference>
<gene>
    <name evidence="4" type="ORF">GCM10007096_12310</name>
</gene>
<dbReference type="GO" id="GO:0004177">
    <property type="term" value="F:aminopeptidase activity"/>
    <property type="evidence" value="ECO:0007669"/>
    <property type="project" value="UniProtKB-EC"/>
</dbReference>
<feature type="domain" description="AB hydrolase-1" evidence="3">
    <location>
        <begin position="30"/>
        <end position="280"/>
    </location>
</feature>
<evidence type="ECO:0000313" key="5">
    <source>
        <dbReference type="Proteomes" id="UP000656813"/>
    </source>
</evidence>
<dbReference type="InterPro" id="IPR002410">
    <property type="entry name" value="Peptidase_S33"/>
</dbReference>
<comment type="similarity">
    <text evidence="1">Belongs to the peptidase S33 family.</text>
</comment>
<evidence type="ECO:0000256" key="1">
    <source>
        <dbReference type="ARBA" id="ARBA00010088"/>
    </source>
</evidence>
<evidence type="ECO:0000313" key="4">
    <source>
        <dbReference type="EMBL" id="GGH78614.1"/>
    </source>
</evidence>
<accession>A0A8J2ZV54</accession>
<keyword evidence="2" id="KW-0378">Hydrolase</keyword>
<name>A0A8J2ZV54_9BACL</name>
<dbReference type="Proteomes" id="UP000656813">
    <property type="component" value="Unassembled WGS sequence"/>
</dbReference>
<dbReference type="InterPro" id="IPR050266">
    <property type="entry name" value="AB_hydrolase_sf"/>
</dbReference>
<sequence length="295" mass="33680">MTLENGEQRVTLNGIEHWLKVEGAENQTIPLLLIHGGPGGNHYTFERTIGPRLAENRTLIYYEQRGSGRSAQPQSEGAYTIPELIDDLNQLIQWLSYDQVDLLGYSFGGELALEYAYHYPKTVRSMVLSSPSLLTLKVTDVTQIAGFMSVVNIEMMKDIEALLSNSLPIDRVLDQIWETIDIDTVDRFLFEDQAIAKKNRQLWEQSNLPNTGLMAKALRKHPMAPPLEDRLKAIQHKVLILTGVHDRNTGMPISRIIHRELPNSQWELFYNSAHFPDLEEPEKFTELVIKFLKSL</sequence>